<feature type="region of interest" description="Disordered" evidence="1">
    <location>
        <begin position="70"/>
        <end position="97"/>
    </location>
</feature>
<feature type="compositionally biased region" description="Polar residues" evidence="1">
    <location>
        <begin position="88"/>
        <end position="97"/>
    </location>
</feature>
<proteinExistence type="predicted"/>
<name>A0ABR2M6D7_9ASPA</name>
<accession>A0ABR2M6D7</accession>
<dbReference type="EMBL" id="JBBWWR010000011">
    <property type="protein sequence ID" value="KAK8959717.1"/>
    <property type="molecule type" value="Genomic_DNA"/>
</dbReference>
<keyword evidence="3" id="KW-1185">Reference proteome</keyword>
<gene>
    <name evidence="2" type="ORF">KSP40_PGU013801</name>
</gene>
<evidence type="ECO:0000313" key="2">
    <source>
        <dbReference type="EMBL" id="KAK8959717.1"/>
    </source>
</evidence>
<sequence>MMEVLSQTQNGKAAQHCEIKVRIGYDCCELKGLVCWHKHEAKQVAEEGSGDREENSALALCALQPRDSWKKNRNEGLSTEGQEEEHSWMSSTMGKMK</sequence>
<comment type="caution">
    <text evidence="2">The sequence shown here is derived from an EMBL/GenBank/DDBJ whole genome shotgun (WGS) entry which is preliminary data.</text>
</comment>
<reference evidence="2 3" key="1">
    <citation type="journal article" date="2022" name="Nat. Plants">
        <title>Genomes of leafy and leafless Platanthera orchids illuminate the evolution of mycoheterotrophy.</title>
        <authorList>
            <person name="Li M.H."/>
            <person name="Liu K.W."/>
            <person name="Li Z."/>
            <person name="Lu H.C."/>
            <person name="Ye Q.L."/>
            <person name="Zhang D."/>
            <person name="Wang J.Y."/>
            <person name="Li Y.F."/>
            <person name="Zhong Z.M."/>
            <person name="Liu X."/>
            <person name="Yu X."/>
            <person name="Liu D.K."/>
            <person name="Tu X.D."/>
            <person name="Liu B."/>
            <person name="Hao Y."/>
            <person name="Liao X.Y."/>
            <person name="Jiang Y.T."/>
            <person name="Sun W.H."/>
            <person name="Chen J."/>
            <person name="Chen Y.Q."/>
            <person name="Ai Y."/>
            <person name="Zhai J.W."/>
            <person name="Wu S.S."/>
            <person name="Zhou Z."/>
            <person name="Hsiao Y.Y."/>
            <person name="Wu W.L."/>
            <person name="Chen Y.Y."/>
            <person name="Lin Y.F."/>
            <person name="Hsu J.L."/>
            <person name="Li C.Y."/>
            <person name="Wang Z.W."/>
            <person name="Zhao X."/>
            <person name="Zhong W.Y."/>
            <person name="Ma X.K."/>
            <person name="Ma L."/>
            <person name="Huang J."/>
            <person name="Chen G.Z."/>
            <person name="Huang M.Z."/>
            <person name="Huang L."/>
            <person name="Peng D.H."/>
            <person name="Luo Y.B."/>
            <person name="Zou S.Q."/>
            <person name="Chen S.P."/>
            <person name="Lan S."/>
            <person name="Tsai W.C."/>
            <person name="Van de Peer Y."/>
            <person name="Liu Z.J."/>
        </authorList>
    </citation>
    <scope>NUCLEOTIDE SEQUENCE [LARGE SCALE GENOMIC DNA]</scope>
    <source>
        <strain evidence="2">Lor288</strain>
    </source>
</reference>
<organism evidence="2 3">
    <name type="scientific">Platanthera guangdongensis</name>
    <dbReference type="NCBI Taxonomy" id="2320717"/>
    <lineage>
        <taxon>Eukaryota</taxon>
        <taxon>Viridiplantae</taxon>
        <taxon>Streptophyta</taxon>
        <taxon>Embryophyta</taxon>
        <taxon>Tracheophyta</taxon>
        <taxon>Spermatophyta</taxon>
        <taxon>Magnoliopsida</taxon>
        <taxon>Liliopsida</taxon>
        <taxon>Asparagales</taxon>
        <taxon>Orchidaceae</taxon>
        <taxon>Orchidoideae</taxon>
        <taxon>Orchideae</taxon>
        <taxon>Orchidinae</taxon>
        <taxon>Platanthera</taxon>
    </lineage>
</organism>
<evidence type="ECO:0000256" key="1">
    <source>
        <dbReference type="SAM" id="MobiDB-lite"/>
    </source>
</evidence>
<protein>
    <submittedName>
        <fullName evidence="2">Uncharacterized protein</fullName>
    </submittedName>
</protein>
<dbReference type="Proteomes" id="UP001412067">
    <property type="component" value="Unassembled WGS sequence"/>
</dbReference>
<evidence type="ECO:0000313" key="3">
    <source>
        <dbReference type="Proteomes" id="UP001412067"/>
    </source>
</evidence>